<dbReference type="PRINTS" id="PR00759">
    <property type="entry name" value="BASICPTASE"/>
</dbReference>
<dbReference type="PROSITE" id="PS50279">
    <property type="entry name" value="BPTI_KUNITZ_2"/>
    <property type="match status" value="2"/>
</dbReference>
<keyword evidence="7" id="KW-1185">Reference proteome</keyword>
<reference evidence="6" key="1">
    <citation type="submission" date="2023-03" db="EMBL/GenBank/DDBJ databases">
        <title>Chromosome-level genomes of two armyworms, Mythimna separata and Mythimna loreyi, provide insights into the biosynthesis and reception of sex pheromones.</title>
        <authorList>
            <person name="Zhao H."/>
        </authorList>
    </citation>
    <scope>NUCLEOTIDE SEQUENCE</scope>
    <source>
        <strain evidence="6">BeijingLab</strain>
        <tissue evidence="6">Pupa</tissue>
    </source>
</reference>
<evidence type="ECO:0000256" key="4">
    <source>
        <dbReference type="ARBA" id="ARBA00023157"/>
    </source>
</evidence>
<dbReference type="GO" id="GO:0004867">
    <property type="term" value="F:serine-type endopeptidase inhibitor activity"/>
    <property type="evidence" value="ECO:0007669"/>
    <property type="project" value="InterPro"/>
</dbReference>
<feature type="domain" description="BPTI/Kunitz inhibitor" evidence="5">
    <location>
        <begin position="83"/>
        <end position="133"/>
    </location>
</feature>
<keyword evidence="4" id="KW-1015">Disulfide bond</keyword>
<dbReference type="GO" id="GO:0005615">
    <property type="term" value="C:extracellular space"/>
    <property type="evidence" value="ECO:0007669"/>
    <property type="project" value="TreeGrafter"/>
</dbReference>
<evidence type="ECO:0000256" key="2">
    <source>
        <dbReference type="ARBA" id="ARBA00022525"/>
    </source>
</evidence>
<evidence type="ECO:0000256" key="3">
    <source>
        <dbReference type="ARBA" id="ARBA00022729"/>
    </source>
</evidence>
<evidence type="ECO:0000313" key="6">
    <source>
        <dbReference type="EMBL" id="KAJ8737054.1"/>
    </source>
</evidence>
<dbReference type="SUPFAM" id="SSF57362">
    <property type="entry name" value="BPTI-like"/>
    <property type="match status" value="2"/>
</dbReference>
<evidence type="ECO:0000256" key="1">
    <source>
        <dbReference type="ARBA" id="ARBA00004613"/>
    </source>
</evidence>
<feature type="domain" description="BPTI/Kunitz inhibitor" evidence="5">
    <location>
        <begin position="13"/>
        <end position="65"/>
    </location>
</feature>
<dbReference type="InterPro" id="IPR020901">
    <property type="entry name" value="Prtase_inh_Kunz-CS"/>
</dbReference>
<protein>
    <recommendedName>
        <fullName evidence="5">BPTI/Kunitz inhibitor domain-containing protein</fullName>
    </recommendedName>
</protein>
<evidence type="ECO:0000259" key="5">
    <source>
        <dbReference type="PROSITE" id="PS50279"/>
    </source>
</evidence>
<dbReference type="Pfam" id="PF00014">
    <property type="entry name" value="Kunitz_BPTI"/>
    <property type="match status" value="2"/>
</dbReference>
<dbReference type="InterPro" id="IPR036880">
    <property type="entry name" value="Kunitz_BPTI_sf"/>
</dbReference>
<keyword evidence="2" id="KW-0964">Secreted</keyword>
<gene>
    <name evidence="6" type="ORF">PYW07_000325</name>
</gene>
<accession>A0AAD7Z3J9</accession>
<dbReference type="SMART" id="SM00131">
    <property type="entry name" value="KU"/>
    <property type="match status" value="2"/>
</dbReference>
<dbReference type="InterPro" id="IPR002223">
    <property type="entry name" value="Kunitz_BPTI"/>
</dbReference>
<dbReference type="GO" id="GO:0048019">
    <property type="term" value="F:receptor antagonist activity"/>
    <property type="evidence" value="ECO:0007669"/>
    <property type="project" value="TreeGrafter"/>
</dbReference>
<evidence type="ECO:0000313" key="7">
    <source>
        <dbReference type="Proteomes" id="UP001231518"/>
    </source>
</evidence>
<comment type="caution">
    <text evidence="6">The sequence shown here is derived from an EMBL/GenBank/DDBJ whole genome shotgun (WGS) entry which is preliminary data.</text>
</comment>
<dbReference type="Proteomes" id="UP001231518">
    <property type="component" value="Chromosome 1"/>
</dbReference>
<dbReference type="PANTHER" id="PTHR45938">
    <property type="entry name" value="ACP24A4-RELATED"/>
    <property type="match status" value="1"/>
</dbReference>
<organism evidence="6 7">
    <name type="scientific">Mythimna separata</name>
    <name type="common">Oriental armyworm</name>
    <name type="synonym">Pseudaletia separata</name>
    <dbReference type="NCBI Taxonomy" id="271217"/>
    <lineage>
        <taxon>Eukaryota</taxon>
        <taxon>Metazoa</taxon>
        <taxon>Ecdysozoa</taxon>
        <taxon>Arthropoda</taxon>
        <taxon>Hexapoda</taxon>
        <taxon>Insecta</taxon>
        <taxon>Pterygota</taxon>
        <taxon>Neoptera</taxon>
        <taxon>Endopterygota</taxon>
        <taxon>Lepidoptera</taxon>
        <taxon>Glossata</taxon>
        <taxon>Ditrysia</taxon>
        <taxon>Noctuoidea</taxon>
        <taxon>Noctuidae</taxon>
        <taxon>Noctuinae</taxon>
        <taxon>Hadenini</taxon>
        <taxon>Mythimna</taxon>
    </lineage>
</organism>
<dbReference type="AlphaFoldDB" id="A0AAD7Z3J9"/>
<name>A0AAD7Z3J9_MYTSE</name>
<dbReference type="CDD" id="cd00109">
    <property type="entry name" value="Kunitz-type"/>
    <property type="match status" value="1"/>
</dbReference>
<sequence length="139" mass="16274">MDNLQDFDMTYYCKFQPSTRRCTEGRSSRKYFFDIKLKECVQFEYGHCNHSYNMFGGRHVCLDSCREVYHEPVSDDVTFNVFCRYQPDFGDCNNYYPMFYYDVSDGKCKGFAYSGCGGNRNRFSSAIECLDICGLLVYG</sequence>
<dbReference type="PANTHER" id="PTHR45938:SF11">
    <property type="entry name" value="WAP, KAZAL, IMMUNOGLOBULIN, KUNITZ AND NTR DOMAIN-CONTAINING PROTEIN 2-LIKE"/>
    <property type="match status" value="1"/>
</dbReference>
<comment type="subcellular location">
    <subcellularLocation>
        <location evidence="1">Secreted</location>
    </subcellularLocation>
</comment>
<dbReference type="Gene3D" id="4.10.410.10">
    <property type="entry name" value="Pancreatic trypsin inhibitor Kunitz domain"/>
    <property type="match status" value="2"/>
</dbReference>
<proteinExistence type="predicted"/>
<dbReference type="PROSITE" id="PS00280">
    <property type="entry name" value="BPTI_KUNITZ_1"/>
    <property type="match status" value="1"/>
</dbReference>
<dbReference type="EMBL" id="JARGEI010000001">
    <property type="protein sequence ID" value="KAJ8737054.1"/>
    <property type="molecule type" value="Genomic_DNA"/>
</dbReference>
<dbReference type="GO" id="GO:0050431">
    <property type="term" value="F:transforming growth factor beta binding"/>
    <property type="evidence" value="ECO:0007669"/>
    <property type="project" value="TreeGrafter"/>
</dbReference>
<keyword evidence="3" id="KW-0732">Signal</keyword>